<organism evidence="2 3">
    <name type="scientific">Hesseltinella vesiculosa</name>
    <dbReference type="NCBI Taxonomy" id="101127"/>
    <lineage>
        <taxon>Eukaryota</taxon>
        <taxon>Fungi</taxon>
        <taxon>Fungi incertae sedis</taxon>
        <taxon>Mucoromycota</taxon>
        <taxon>Mucoromycotina</taxon>
        <taxon>Mucoromycetes</taxon>
        <taxon>Mucorales</taxon>
        <taxon>Cunninghamellaceae</taxon>
        <taxon>Hesseltinella</taxon>
    </lineage>
</organism>
<dbReference type="InterPro" id="IPR001279">
    <property type="entry name" value="Metallo-B-lactamas"/>
</dbReference>
<evidence type="ECO:0000313" key="3">
    <source>
        <dbReference type="Proteomes" id="UP000242146"/>
    </source>
</evidence>
<proteinExistence type="predicted"/>
<sequence length="175" mass="19985">LFVPGTNTYLVGKGNRKILIDAGEGEDGYLSLLKESLKSISPDAYISDILITHCHHDHWRGVPDILSSELNDSVLPIRVHKFPLDKSGQDHHNHMDFFPRNIELEDLHDHQVFYLDNDIELEEQSDNLTTTTLHVMHTPGHAEDHCCFWLEEEKVVFTGDCVLGHGYVVFNELDD</sequence>
<comment type="caution">
    <text evidence="2">The sequence shown here is derived from an EMBL/GenBank/DDBJ whole genome shotgun (WGS) entry which is preliminary data.</text>
</comment>
<name>A0A1X2GN99_9FUNG</name>
<dbReference type="InterPro" id="IPR050662">
    <property type="entry name" value="Sec-metab_biosynth-thioest"/>
</dbReference>
<dbReference type="AlphaFoldDB" id="A0A1X2GN99"/>
<keyword evidence="3" id="KW-1185">Reference proteome</keyword>
<dbReference type="SUPFAM" id="SSF56281">
    <property type="entry name" value="Metallo-hydrolase/oxidoreductase"/>
    <property type="match status" value="1"/>
</dbReference>
<feature type="domain" description="Metallo-beta-lactamase" evidence="1">
    <location>
        <begin position="5"/>
        <end position="172"/>
    </location>
</feature>
<protein>
    <submittedName>
        <fullName evidence="2">Beta-lactamase-like protein</fullName>
    </submittedName>
</protein>
<dbReference type="Proteomes" id="UP000242146">
    <property type="component" value="Unassembled WGS sequence"/>
</dbReference>
<evidence type="ECO:0000313" key="2">
    <source>
        <dbReference type="EMBL" id="ORX57649.1"/>
    </source>
</evidence>
<dbReference type="STRING" id="101127.A0A1X2GN99"/>
<evidence type="ECO:0000259" key="1">
    <source>
        <dbReference type="SMART" id="SM00849"/>
    </source>
</evidence>
<reference evidence="2 3" key="1">
    <citation type="submission" date="2016-07" db="EMBL/GenBank/DDBJ databases">
        <title>Pervasive Adenine N6-methylation of Active Genes in Fungi.</title>
        <authorList>
            <consortium name="DOE Joint Genome Institute"/>
            <person name="Mondo S.J."/>
            <person name="Dannebaum R.O."/>
            <person name="Kuo R.C."/>
            <person name="Labutti K."/>
            <person name="Haridas S."/>
            <person name="Kuo A."/>
            <person name="Salamov A."/>
            <person name="Ahrendt S.R."/>
            <person name="Lipzen A."/>
            <person name="Sullivan W."/>
            <person name="Andreopoulos W.B."/>
            <person name="Clum A."/>
            <person name="Lindquist E."/>
            <person name="Daum C."/>
            <person name="Ramamoorthy G.K."/>
            <person name="Gryganskyi A."/>
            <person name="Culley D."/>
            <person name="Magnuson J.K."/>
            <person name="James T.Y."/>
            <person name="O'Malley M.A."/>
            <person name="Stajich J.E."/>
            <person name="Spatafora J.W."/>
            <person name="Visel A."/>
            <person name="Grigoriev I.V."/>
        </authorList>
    </citation>
    <scope>NUCLEOTIDE SEQUENCE [LARGE SCALE GENOMIC DNA]</scope>
    <source>
        <strain evidence="2 3">NRRL 3301</strain>
    </source>
</reference>
<feature type="non-terminal residue" evidence="2">
    <location>
        <position position="175"/>
    </location>
</feature>
<accession>A0A1X2GN99</accession>
<dbReference type="EMBL" id="MCGT01000008">
    <property type="protein sequence ID" value="ORX57649.1"/>
    <property type="molecule type" value="Genomic_DNA"/>
</dbReference>
<dbReference type="SMART" id="SM00849">
    <property type="entry name" value="Lactamase_B"/>
    <property type="match status" value="1"/>
</dbReference>
<dbReference type="PANTHER" id="PTHR23131:SF0">
    <property type="entry name" value="ENDORIBONUCLEASE LACTB2"/>
    <property type="match status" value="1"/>
</dbReference>
<dbReference type="OrthoDB" id="17458at2759"/>
<dbReference type="Gene3D" id="3.60.15.10">
    <property type="entry name" value="Ribonuclease Z/Hydroxyacylglutathione hydrolase-like"/>
    <property type="match status" value="1"/>
</dbReference>
<dbReference type="Pfam" id="PF00753">
    <property type="entry name" value="Lactamase_B"/>
    <property type="match status" value="1"/>
</dbReference>
<gene>
    <name evidence="2" type="ORF">DM01DRAFT_1268227</name>
</gene>
<dbReference type="PANTHER" id="PTHR23131">
    <property type="entry name" value="ENDORIBONUCLEASE LACTB2"/>
    <property type="match status" value="1"/>
</dbReference>
<feature type="non-terminal residue" evidence="2">
    <location>
        <position position="1"/>
    </location>
</feature>
<dbReference type="InterPro" id="IPR036866">
    <property type="entry name" value="RibonucZ/Hydroxyglut_hydro"/>
</dbReference>